<keyword evidence="7" id="KW-1185">Reference proteome</keyword>
<keyword evidence="6" id="KW-0670">Pyruvate</keyword>
<dbReference type="InterPro" id="IPR003016">
    <property type="entry name" value="2-oxoA_DH_lipoyl-BS"/>
</dbReference>
<organism evidence="6 7">
    <name type="scientific">Amycolatopsis endophytica</name>
    <dbReference type="NCBI Taxonomy" id="860233"/>
    <lineage>
        <taxon>Bacteria</taxon>
        <taxon>Bacillati</taxon>
        <taxon>Actinomycetota</taxon>
        <taxon>Actinomycetes</taxon>
        <taxon>Pseudonocardiales</taxon>
        <taxon>Pseudonocardiaceae</taxon>
        <taxon>Amycolatopsis</taxon>
    </lineage>
</organism>
<accession>A0A853B8X9</accession>
<dbReference type="Proteomes" id="UP000549616">
    <property type="component" value="Unassembled WGS sequence"/>
</dbReference>
<comment type="cofactor">
    <cofactor evidence="1">
        <name>(R)-lipoate</name>
        <dbReference type="ChEBI" id="CHEBI:83088"/>
    </cofactor>
</comment>
<dbReference type="InterPro" id="IPR011053">
    <property type="entry name" value="Single_hybrid_motif"/>
</dbReference>
<dbReference type="AlphaFoldDB" id="A0A853B8X9"/>
<comment type="caution">
    <text evidence="6">The sequence shown here is derived from an EMBL/GenBank/DDBJ whole genome shotgun (WGS) entry which is preliminary data.</text>
</comment>
<evidence type="ECO:0000313" key="7">
    <source>
        <dbReference type="Proteomes" id="UP000549616"/>
    </source>
</evidence>
<sequence>MAEVTFPLPDLGEGLIGAKVLDWLVAEGDWVERNTPLVEVETTKAAVEIPSPQSGRVARLHVREDEELAVGDPLVTFTVDDDQAGIVGTVPREEREPARRVRLSLPED</sequence>
<gene>
    <name evidence="6" type="ORF">HNR02_004793</name>
</gene>
<dbReference type="PANTHER" id="PTHR43178">
    <property type="entry name" value="DIHYDROLIPOAMIDE ACETYLTRANSFERASE COMPONENT OF PYRUVATE DEHYDROGENASE COMPLEX"/>
    <property type="match status" value="1"/>
</dbReference>
<protein>
    <submittedName>
        <fullName evidence="6">Pyruvate dehydrogenase E2 component (Dihydrolipoamide acetyltransferase)</fullName>
        <ecNumber evidence="6">2.3.1.12</ecNumber>
    </submittedName>
</protein>
<dbReference type="InterPro" id="IPR050743">
    <property type="entry name" value="2-oxoacid_DH_E2_comp"/>
</dbReference>
<evidence type="ECO:0000313" key="6">
    <source>
        <dbReference type="EMBL" id="NYI91470.1"/>
    </source>
</evidence>
<evidence type="ECO:0000256" key="4">
    <source>
        <dbReference type="ARBA" id="ARBA00023315"/>
    </source>
</evidence>
<dbReference type="EMBL" id="JACCFK010000001">
    <property type="protein sequence ID" value="NYI91470.1"/>
    <property type="molecule type" value="Genomic_DNA"/>
</dbReference>
<feature type="domain" description="Lipoyl-binding" evidence="5">
    <location>
        <begin position="3"/>
        <end position="78"/>
    </location>
</feature>
<evidence type="ECO:0000256" key="3">
    <source>
        <dbReference type="ARBA" id="ARBA00022823"/>
    </source>
</evidence>
<dbReference type="Gene3D" id="2.40.50.100">
    <property type="match status" value="1"/>
</dbReference>
<dbReference type="GO" id="GO:0005737">
    <property type="term" value="C:cytoplasm"/>
    <property type="evidence" value="ECO:0007669"/>
    <property type="project" value="TreeGrafter"/>
</dbReference>
<evidence type="ECO:0000256" key="2">
    <source>
        <dbReference type="ARBA" id="ARBA00022679"/>
    </source>
</evidence>
<dbReference type="GO" id="GO:0004742">
    <property type="term" value="F:dihydrolipoyllysine-residue acetyltransferase activity"/>
    <property type="evidence" value="ECO:0007669"/>
    <property type="project" value="UniProtKB-EC"/>
</dbReference>
<dbReference type="CDD" id="cd06849">
    <property type="entry name" value="lipoyl_domain"/>
    <property type="match status" value="1"/>
</dbReference>
<evidence type="ECO:0000259" key="5">
    <source>
        <dbReference type="PROSITE" id="PS50968"/>
    </source>
</evidence>
<evidence type="ECO:0000256" key="1">
    <source>
        <dbReference type="ARBA" id="ARBA00001938"/>
    </source>
</evidence>
<dbReference type="PROSITE" id="PS00189">
    <property type="entry name" value="LIPOYL"/>
    <property type="match status" value="1"/>
</dbReference>
<reference evidence="6 7" key="1">
    <citation type="submission" date="2020-07" db="EMBL/GenBank/DDBJ databases">
        <title>Sequencing the genomes of 1000 actinobacteria strains.</title>
        <authorList>
            <person name="Klenk H.-P."/>
        </authorList>
    </citation>
    <scope>NUCLEOTIDE SEQUENCE [LARGE SCALE GENOMIC DNA]</scope>
    <source>
        <strain evidence="6 7">DSM 104006</strain>
    </source>
</reference>
<dbReference type="EC" id="2.3.1.12" evidence="6"/>
<dbReference type="RefSeq" id="WP_179775353.1">
    <property type="nucleotide sequence ID" value="NZ_JACCFK010000001.1"/>
</dbReference>
<keyword evidence="4 6" id="KW-0012">Acyltransferase</keyword>
<dbReference type="InterPro" id="IPR000089">
    <property type="entry name" value="Biotin_lipoyl"/>
</dbReference>
<keyword evidence="2 6" id="KW-0808">Transferase</keyword>
<dbReference type="SUPFAM" id="SSF51230">
    <property type="entry name" value="Single hybrid motif"/>
    <property type="match status" value="1"/>
</dbReference>
<dbReference type="PANTHER" id="PTHR43178:SF5">
    <property type="entry name" value="LIPOAMIDE ACYLTRANSFERASE COMPONENT OF BRANCHED-CHAIN ALPHA-KETO ACID DEHYDROGENASE COMPLEX, MITOCHONDRIAL"/>
    <property type="match status" value="1"/>
</dbReference>
<dbReference type="GO" id="GO:0031405">
    <property type="term" value="F:lipoic acid binding"/>
    <property type="evidence" value="ECO:0007669"/>
    <property type="project" value="TreeGrafter"/>
</dbReference>
<dbReference type="PROSITE" id="PS50968">
    <property type="entry name" value="BIOTINYL_LIPOYL"/>
    <property type="match status" value="1"/>
</dbReference>
<dbReference type="Pfam" id="PF00364">
    <property type="entry name" value="Biotin_lipoyl"/>
    <property type="match status" value="1"/>
</dbReference>
<proteinExistence type="predicted"/>
<keyword evidence="3" id="KW-0450">Lipoyl</keyword>
<name>A0A853B8X9_9PSEU</name>